<dbReference type="PANTHER" id="PTHR45833">
    <property type="entry name" value="METHIONINE SYNTHASE"/>
    <property type="match status" value="1"/>
</dbReference>
<proteinExistence type="inferred from homology"/>
<dbReference type="EMBL" id="WMBE01000002">
    <property type="protein sequence ID" value="MDG0866910.1"/>
    <property type="molecule type" value="Genomic_DNA"/>
</dbReference>
<organism evidence="6 7">
    <name type="scientific">Candidatus Lucifugimonas marina</name>
    <dbReference type="NCBI Taxonomy" id="3038979"/>
    <lineage>
        <taxon>Bacteria</taxon>
        <taxon>Bacillati</taxon>
        <taxon>Chloroflexota</taxon>
        <taxon>Dehalococcoidia</taxon>
        <taxon>SAR202 cluster</taxon>
        <taxon>Candidatus Lucifugimonadales</taxon>
        <taxon>Candidatus Lucifugimonadaceae</taxon>
        <taxon>Candidatus Lucifugimonas</taxon>
    </lineage>
</organism>
<dbReference type="Pfam" id="PF00809">
    <property type="entry name" value="Pterin_bind"/>
    <property type="match status" value="1"/>
</dbReference>
<dbReference type="AlphaFoldDB" id="A0AAJ6CU53"/>
<name>A0AAJ6CU53_9CHLR</name>
<feature type="domain" description="Pterin-binding" evidence="4">
    <location>
        <begin position="63"/>
        <end position="323"/>
    </location>
</feature>
<gene>
    <name evidence="5" type="ORF">GKO46_07470</name>
    <name evidence="6" type="ORF">GKO48_01475</name>
</gene>
<evidence type="ECO:0000313" key="8">
    <source>
        <dbReference type="Proteomes" id="UP001321249"/>
    </source>
</evidence>
<dbReference type="Gene3D" id="3.20.20.20">
    <property type="entry name" value="Dihydropteroate synthase-like"/>
    <property type="match status" value="1"/>
</dbReference>
<evidence type="ECO:0000259" key="4">
    <source>
        <dbReference type="PROSITE" id="PS50972"/>
    </source>
</evidence>
<keyword evidence="2" id="KW-0489">Methyltransferase</keyword>
<dbReference type="InterPro" id="IPR000489">
    <property type="entry name" value="Pterin-binding_dom"/>
</dbReference>
<dbReference type="GO" id="GO:0032259">
    <property type="term" value="P:methylation"/>
    <property type="evidence" value="ECO:0007669"/>
    <property type="project" value="UniProtKB-KW"/>
</dbReference>
<evidence type="ECO:0000256" key="1">
    <source>
        <dbReference type="ARBA" id="ARBA00010398"/>
    </source>
</evidence>
<dbReference type="Proteomes" id="UP001321249">
    <property type="component" value="Unassembled WGS sequence"/>
</dbReference>
<evidence type="ECO:0000256" key="2">
    <source>
        <dbReference type="ARBA" id="ARBA00022603"/>
    </source>
</evidence>
<reference evidence="7 8" key="1">
    <citation type="submission" date="2019-11" db="EMBL/GenBank/DDBJ databases">
        <authorList>
            <person name="Cho J.-C."/>
        </authorList>
    </citation>
    <scope>NUCLEOTIDE SEQUENCE [LARGE SCALE GENOMIC DNA]</scope>
    <source>
        <strain evidence="6 7">JH1073</strain>
        <strain evidence="5 8">JH702</strain>
    </source>
</reference>
<evidence type="ECO:0000313" key="7">
    <source>
        <dbReference type="Proteomes" id="UP001219901"/>
    </source>
</evidence>
<dbReference type="PROSITE" id="PS50972">
    <property type="entry name" value="PTERIN_BINDING"/>
    <property type="match status" value="1"/>
</dbReference>
<dbReference type="InterPro" id="IPR050554">
    <property type="entry name" value="Met_Synthase/Corrinoid"/>
</dbReference>
<dbReference type="GO" id="GO:0005829">
    <property type="term" value="C:cytosol"/>
    <property type="evidence" value="ECO:0007669"/>
    <property type="project" value="TreeGrafter"/>
</dbReference>
<reference evidence="7" key="3">
    <citation type="submission" date="2023-06" db="EMBL/GenBank/DDBJ databases">
        <title>Pangenomics reveal diversification of enzyme families and niche specialization in globally abundant SAR202 bacteria.</title>
        <authorList>
            <person name="Saw J.H.W."/>
        </authorList>
    </citation>
    <scope>NUCLEOTIDE SEQUENCE [LARGE SCALE GENOMIC DNA]</scope>
    <source>
        <strain evidence="7">JH1073</strain>
    </source>
</reference>
<dbReference type="Proteomes" id="UP001219901">
    <property type="component" value="Chromosome"/>
</dbReference>
<keyword evidence="7" id="KW-1185">Reference proteome</keyword>
<evidence type="ECO:0000313" key="5">
    <source>
        <dbReference type="EMBL" id="MDG0866910.1"/>
    </source>
</evidence>
<dbReference type="GO" id="GO:0042558">
    <property type="term" value="P:pteridine-containing compound metabolic process"/>
    <property type="evidence" value="ECO:0007669"/>
    <property type="project" value="InterPro"/>
</dbReference>
<dbReference type="SUPFAM" id="SSF51717">
    <property type="entry name" value="Dihydropteroate synthetase-like"/>
    <property type="match status" value="1"/>
</dbReference>
<dbReference type="RefSeq" id="WP_342824750.1">
    <property type="nucleotide sequence ID" value="NZ_CP046146.1"/>
</dbReference>
<accession>A0AAJ6CU53</accession>
<keyword evidence="3" id="KW-0808">Transferase</keyword>
<evidence type="ECO:0000256" key="3">
    <source>
        <dbReference type="ARBA" id="ARBA00022679"/>
    </source>
</evidence>
<dbReference type="InterPro" id="IPR011005">
    <property type="entry name" value="Dihydropteroate_synth-like_sf"/>
</dbReference>
<comment type="similarity">
    <text evidence="1">Belongs to the vitamin-B12 dependent methionine synthase family.</text>
</comment>
<sequence>MSRVIDSPDQFSVIGENIHATRVVKRGGIRGHVFEDGHEAVKYKLDGEQKFVHVPEHFTTTQPYEQGNLKHFQIAIWKGENGDEEESAEGKAYIQYEVNRQTKAGSHYLDLNVDESSYRLEEQKASMEWLVTYIESISTLPPSVDSSNPEIIEVGLKTYQGTQGRPMLNSIALERPEAIDLALEHDARAVVMASNEVGMPDGADERLENIGRIVEMALSKGMAKGDLFVDPLIFPIAVDSNYGNHVFDAMKGIRKEFGDEIHIAGGMSNVSFGIPKRRLINDVFLYLAIQAGADAGIVDPMTTSAERSLNIDLESGPVKLALDLLQGNDDFAMNYITAFRNGELG</sequence>
<reference evidence="6" key="2">
    <citation type="journal article" date="2023" name="Nat. Commun.">
        <title>Cultivation of marine bacteria of the SAR202 clade.</title>
        <authorList>
            <person name="Lim Y."/>
            <person name="Seo J.H."/>
            <person name="Giovannoni S.J."/>
            <person name="Kang I."/>
            <person name="Cho J.C."/>
        </authorList>
    </citation>
    <scope>NUCLEOTIDE SEQUENCE</scope>
    <source>
        <strain evidence="6">JH1073</strain>
    </source>
</reference>
<dbReference type="GO" id="GO:0008705">
    <property type="term" value="F:methionine synthase activity"/>
    <property type="evidence" value="ECO:0007669"/>
    <property type="project" value="TreeGrafter"/>
</dbReference>
<protein>
    <recommendedName>
        <fullName evidence="4">Pterin-binding domain-containing protein</fullName>
    </recommendedName>
</protein>
<evidence type="ECO:0000313" key="6">
    <source>
        <dbReference type="EMBL" id="WFG38330.1"/>
    </source>
</evidence>
<dbReference type="EMBL" id="CP046147">
    <property type="protein sequence ID" value="WFG38330.1"/>
    <property type="molecule type" value="Genomic_DNA"/>
</dbReference>